<dbReference type="SFLD" id="SFLDG01129">
    <property type="entry name" value="C1.5:_HAD__Beta-PGM__Phosphata"/>
    <property type="match status" value="1"/>
</dbReference>
<gene>
    <name evidence="1" type="ORF">MNBD_PLANCTO02-1210</name>
</gene>
<dbReference type="Gene3D" id="1.10.150.240">
    <property type="entry name" value="Putative phosphatase, domain 2"/>
    <property type="match status" value="1"/>
</dbReference>
<dbReference type="AlphaFoldDB" id="A0A3B1DI15"/>
<dbReference type="InterPro" id="IPR041492">
    <property type="entry name" value="HAD_2"/>
</dbReference>
<dbReference type="InterPro" id="IPR036412">
    <property type="entry name" value="HAD-like_sf"/>
</dbReference>
<dbReference type="SFLD" id="SFLDS00003">
    <property type="entry name" value="Haloacid_Dehalogenase"/>
    <property type="match status" value="1"/>
</dbReference>
<dbReference type="EMBL" id="UOGL01000221">
    <property type="protein sequence ID" value="VAX38551.1"/>
    <property type="molecule type" value="Genomic_DNA"/>
</dbReference>
<dbReference type="Pfam" id="PF13419">
    <property type="entry name" value="HAD_2"/>
    <property type="match status" value="1"/>
</dbReference>
<dbReference type="PANTHER" id="PTHR43434:SF1">
    <property type="entry name" value="PHOSPHOGLYCOLATE PHOSPHATASE"/>
    <property type="match status" value="1"/>
</dbReference>
<dbReference type="InterPro" id="IPR023198">
    <property type="entry name" value="PGP-like_dom2"/>
</dbReference>
<protein>
    <recommendedName>
        <fullName evidence="2">Phosphoglycolate phosphatase</fullName>
    </recommendedName>
</protein>
<reference evidence="1" key="1">
    <citation type="submission" date="2018-06" db="EMBL/GenBank/DDBJ databases">
        <authorList>
            <person name="Zhirakovskaya E."/>
        </authorList>
    </citation>
    <scope>NUCLEOTIDE SEQUENCE</scope>
</reference>
<accession>A0A3B1DI15</accession>
<proteinExistence type="predicted"/>
<sequence>MHYCLFDIDGTLMNTGGAGQAAMEATFAEVFGITAPIKEKIPMAGRTDRAITGDIFRYYEIDLSESNLARFIAGYFERLPRHLQQLDGLLLPGVRELLQQLTTQKNVILGLLTGNYLGGATIKLEHFEIDHHFGFGGFGDNHFERDDVASEALAEIHQRYPNENVQPHNVWVIGDTPADVQCGRAIGANVIAVGTGFCEREDLIASSPDHFFEDFSVIEEFLKLMN</sequence>
<dbReference type="SUPFAM" id="SSF56784">
    <property type="entry name" value="HAD-like"/>
    <property type="match status" value="1"/>
</dbReference>
<evidence type="ECO:0008006" key="2">
    <source>
        <dbReference type="Google" id="ProtNLM"/>
    </source>
</evidence>
<dbReference type="InterPro" id="IPR023214">
    <property type="entry name" value="HAD_sf"/>
</dbReference>
<dbReference type="PANTHER" id="PTHR43434">
    <property type="entry name" value="PHOSPHOGLYCOLATE PHOSPHATASE"/>
    <property type="match status" value="1"/>
</dbReference>
<name>A0A3B1DI15_9ZZZZ</name>
<organism evidence="1">
    <name type="scientific">hydrothermal vent metagenome</name>
    <dbReference type="NCBI Taxonomy" id="652676"/>
    <lineage>
        <taxon>unclassified sequences</taxon>
        <taxon>metagenomes</taxon>
        <taxon>ecological metagenomes</taxon>
    </lineage>
</organism>
<dbReference type="Gene3D" id="3.40.50.1000">
    <property type="entry name" value="HAD superfamily/HAD-like"/>
    <property type="match status" value="1"/>
</dbReference>
<dbReference type="GO" id="GO:0006281">
    <property type="term" value="P:DNA repair"/>
    <property type="evidence" value="ECO:0007669"/>
    <property type="project" value="TreeGrafter"/>
</dbReference>
<dbReference type="GO" id="GO:0005829">
    <property type="term" value="C:cytosol"/>
    <property type="evidence" value="ECO:0007669"/>
    <property type="project" value="TreeGrafter"/>
</dbReference>
<dbReference type="InterPro" id="IPR050155">
    <property type="entry name" value="HAD-like_hydrolase_sf"/>
</dbReference>
<dbReference type="GO" id="GO:0008967">
    <property type="term" value="F:phosphoglycolate phosphatase activity"/>
    <property type="evidence" value="ECO:0007669"/>
    <property type="project" value="TreeGrafter"/>
</dbReference>
<evidence type="ECO:0000313" key="1">
    <source>
        <dbReference type="EMBL" id="VAX38551.1"/>
    </source>
</evidence>